<keyword evidence="3" id="KW-0813">Transport</keyword>
<gene>
    <name evidence="10" type="ORF">AACT_0143</name>
</gene>
<evidence type="ECO:0000256" key="7">
    <source>
        <dbReference type="ARBA" id="ARBA00023237"/>
    </source>
</evidence>
<dbReference type="EMBL" id="CP042652">
    <property type="protein sequence ID" value="QKE27377.1"/>
    <property type="molecule type" value="Genomic_DNA"/>
</dbReference>
<evidence type="ECO:0000313" key="11">
    <source>
        <dbReference type="Proteomes" id="UP000503483"/>
    </source>
</evidence>
<organism evidence="10 11">
    <name type="scientific">Arcobacter acticola</name>
    <dbReference type="NCBI Taxonomy" id="1849015"/>
    <lineage>
        <taxon>Bacteria</taxon>
        <taxon>Pseudomonadati</taxon>
        <taxon>Campylobacterota</taxon>
        <taxon>Epsilonproteobacteria</taxon>
        <taxon>Campylobacterales</taxon>
        <taxon>Arcobacteraceae</taxon>
        <taxon>Arcobacter</taxon>
    </lineage>
</organism>
<evidence type="ECO:0000256" key="4">
    <source>
        <dbReference type="ARBA" id="ARBA00022452"/>
    </source>
</evidence>
<proteinExistence type="inferred from homology"/>
<evidence type="ECO:0000256" key="6">
    <source>
        <dbReference type="ARBA" id="ARBA00023136"/>
    </source>
</evidence>
<evidence type="ECO:0000313" key="10">
    <source>
        <dbReference type="EMBL" id="QKE27377.1"/>
    </source>
</evidence>
<comment type="subcellular location">
    <subcellularLocation>
        <location evidence="1">Cell outer membrane</location>
    </subcellularLocation>
</comment>
<keyword evidence="6" id="KW-0472">Membrane</keyword>
<dbReference type="InterPro" id="IPR051906">
    <property type="entry name" value="TolC-like"/>
</dbReference>
<dbReference type="KEGG" id="paco:AACT_0143"/>
<evidence type="ECO:0000256" key="2">
    <source>
        <dbReference type="ARBA" id="ARBA00007613"/>
    </source>
</evidence>
<evidence type="ECO:0000256" key="1">
    <source>
        <dbReference type="ARBA" id="ARBA00004442"/>
    </source>
</evidence>
<keyword evidence="5" id="KW-0812">Transmembrane</keyword>
<dbReference type="Pfam" id="PF02321">
    <property type="entry name" value="OEP"/>
    <property type="match status" value="1"/>
</dbReference>
<feature type="signal peptide" evidence="9">
    <location>
        <begin position="1"/>
        <end position="17"/>
    </location>
</feature>
<evidence type="ECO:0000256" key="3">
    <source>
        <dbReference type="ARBA" id="ARBA00022448"/>
    </source>
</evidence>
<dbReference type="PANTHER" id="PTHR30026:SF20">
    <property type="entry name" value="OUTER MEMBRANE PROTEIN TOLC"/>
    <property type="match status" value="1"/>
</dbReference>
<evidence type="ECO:0000256" key="8">
    <source>
        <dbReference type="SAM" id="Coils"/>
    </source>
</evidence>
<dbReference type="SUPFAM" id="SSF56954">
    <property type="entry name" value="Outer membrane efflux proteins (OEP)"/>
    <property type="match status" value="1"/>
</dbReference>
<keyword evidence="4" id="KW-1134">Transmembrane beta strand</keyword>
<keyword evidence="11" id="KW-1185">Reference proteome</keyword>
<sequence>MKKILLCFSLTVCLLSAVTIDELVKNTNENNYDLKSIDKSIEVANHQISLSKKWQNPTLSLGLNDLWLNDLSSRDKEAMQASFIGLSQVIPTGSKLEIKEKIAQKDRNIQILNLEDKKLELESKVYEYVYTILLLEKKYNLLESYEQNIKKLEALFTSLYKYQKVTQNEILNSQISALDIGLQKQNLKNMIDNSYLKLEQITYTKIDKIDENIDIKKINLLTIKQEHPKFKTLEEMANKSKNMADLEAEKKIPDLMLNVAYFQRDSKFNDYVNVSVSFPLPIYDTENTARLQAKMNMNETNDRLEQLKHNFSMQGEILKNSLNSSYTNYNLIEEKIIPIKEKIQKNIETYNSFDKIKPQESIKNLNELISYETKAIDELQKYYEAYSALLYFTNKGIK</sequence>
<dbReference type="GO" id="GO:1990281">
    <property type="term" value="C:efflux pump complex"/>
    <property type="evidence" value="ECO:0007669"/>
    <property type="project" value="TreeGrafter"/>
</dbReference>
<dbReference type="PANTHER" id="PTHR30026">
    <property type="entry name" value="OUTER MEMBRANE PROTEIN TOLC"/>
    <property type="match status" value="1"/>
</dbReference>
<reference evidence="10 11" key="1">
    <citation type="submission" date="2019-08" db="EMBL/GenBank/DDBJ databases">
        <title>Complete genome sequence of Arcobacter acticola.</title>
        <authorList>
            <person name="Miller W."/>
        </authorList>
    </citation>
    <scope>NUCLEOTIDE SEQUENCE [LARGE SCALE GENOMIC DNA]</scope>
    <source>
        <strain evidence="10 11">KCTC 52212</strain>
    </source>
</reference>
<feature type="coiled-coil region" evidence="8">
    <location>
        <begin position="95"/>
        <end position="155"/>
    </location>
</feature>
<dbReference type="GO" id="GO:0015562">
    <property type="term" value="F:efflux transmembrane transporter activity"/>
    <property type="evidence" value="ECO:0007669"/>
    <property type="project" value="InterPro"/>
</dbReference>
<dbReference type="Proteomes" id="UP000503483">
    <property type="component" value="Chromosome"/>
</dbReference>
<name>A0A6M8ESK8_9BACT</name>
<accession>A0A6M8ESK8</accession>
<keyword evidence="7" id="KW-0998">Cell outer membrane</keyword>
<dbReference type="RefSeq" id="WP_172124028.1">
    <property type="nucleotide sequence ID" value="NZ_CP042652.1"/>
</dbReference>
<keyword evidence="9" id="KW-0732">Signal</keyword>
<evidence type="ECO:0000256" key="9">
    <source>
        <dbReference type="SAM" id="SignalP"/>
    </source>
</evidence>
<dbReference type="Gene3D" id="1.20.1600.10">
    <property type="entry name" value="Outer membrane efflux proteins (OEP)"/>
    <property type="match status" value="1"/>
</dbReference>
<comment type="similarity">
    <text evidence="2">Belongs to the outer membrane factor (OMF) (TC 1.B.17) family.</text>
</comment>
<protein>
    <submittedName>
        <fullName evidence="10">Outer membrane efflux protein, TolC family, putative CusC</fullName>
    </submittedName>
</protein>
<evidence type="ECO:0000256" key="5">
    <source>
        <dbReference type="ARBA" id="ARBA00022692"/>
    </source>
</evidence>
<dbReference type="GO" id="GO:0009279">
    <property type="term" value="C:cell outer membrane"/>
    <property type="evidence" value="ECO:0007669"/>
    <property type="project" value="UniProtKB-SubCell"/>
</dbReference>
<dbReference type="GO" id="GO:0015288">
    <property type="term" value="F:porin activity"/>
    <property type="evidence" value="ECO:0007669"/>
    <property type="project" value="TreeGrafter"/>
</dbReference>
<dbReference type="AlphaFoldDB" id="A0A6M8ESK8"/>
<feature type="chain" id="PRO_5027027130" evidence="9">
    <location>
        <begin position="18"/>
        <end position="398"/>
    </location>
</feature>
<dbReference type="InterPro" id="IPR003423">
    <property type="entry name" value="OMP_efflux"/>
</dbReference>
<keyword evidence="8" id="KW-0175">Coiled coil</keyword>